<accession>A0A1E7KH52</accession>
<name>A0A1E7KH52_9ACTN</name>
<dbReference type="RefSeq" id="WP_070196779.1">
    <property type="nucleotide sequence ID" value="NZ_LJGU01000122.1"/>
</dbReference>
<feature type="compositionally biased region" description="Basic and acidic residues" evidence="1">
    <location>
        <begin position="11"/>
        <end position="43"/>
    </location>
</feature>
<evidence type="ECO:0000256" key="1">
    <source>
        <dbReference type="SAM" id="MobiDB-lite"/>
    </source>
</evidence>
<reference evidence="2 3" key="1">
    <citation type="journal article" date="2016" name="Front. Microbiol.">
        <title>Comparative Genomics Analysis of Streptomyces Species Reveals Their Adaptation to the Marine Environment and Their Diversity at the Genomic Level.</title>
        <authorList>
            <person name="Tian X."/>
            <person name="Zhang Z."/>
            <person name="Yang T."/>
            <person name="Chen M."/>
            <person name="Li J."/>
            <person name="Chen F."/>
            <person name="Yang J."/>
            <person name="Li W."/>
            <person name="Zhang B."/>
            <person name="Zhang Z."/>
            <person name="Wu J."/>
            <person name="Zhang C."/>
            <person name="Long L."/>
            <person name="Xiao J."/>
        </authorList>
    </citation>
    <scope>NUCLEOTIDE SEQUENCE [LARGE SCALE GENOMIC DNA]</scope>
    <source>
        <strain evidence="2 3">SCSIO 02100</strain>
    </source>
</reference>
<dbReference type="AlphaFoldDB" id="A0A1E7KH52"/>
<proteinExistence type="predicted"/>
<feature type="compositionally biased region" description="Acidic residues" evidence="1">
    <location>
        <begin position="57"/>
        <end position="66"/>
    </location>
</feature>
<feature type="compositionally biased region" description="Basic and acidic residues" evidence="1">
    <location>
        <begin position="78"/>
        <end position="98"/>
    </location>
</feature>
<dbReference type="EMBL" id="LJGU01000122">
    <property type="protein sequence ID" value="OEV03211.1"/>
    <property type="molecule type" value="Genomic_DNA"/>
</dbReference>
<comment type="caution">
    <text evidence="2">The sequence shown here is derived from an EMBL/GenBank/DDBJ whole genome shotgun (WGS) entry which is preliminary data.</text>
</comment>
<sequence>MSDEETTPQEQPERRGSRDRRDPGGDARRPDDEALAERVESERAAAGVTDYAREDVPEAEDTEGVEDTPTRSGVADTAAHREADAEVRRQARSGKLDTGDDTPPDAERSPYPPTRYGER</sequence>
<dbReference type="Proteomes" id="UP000176101">
    <property type="component" value="Unassembled WGS sequence"/>
</dbReference>
<evidence type="ECO:0000313" key="2">
    <source>
        <dbReference type="EMBL" id="OEV03211.1"/>
    </source>
</evidence>
<organism evidence="2 3">
    <name type="scientific">Streptomyces oceani</name>
    <dbReference type="NCBI Taxonomy" id="1075402"/>
    <lineage>
        <taxon>Bacteria</taxon>
        <taxon>Bacillati</taxon>
        <taxon>Actinomycetota</taxon>
        <taxon>Actinomycetes</taxon>
        <taxon>Kitasatosporales</taxon>
        <taxon>Streptomycetaceae</taxon>
        <taxon>Streptomyces</taxon>
    </lineage>
</organism>
<feature type="region of interest" description="Disordered" evidence="1">
    <location>
        <begin position="1"/>
        <end position="119"/>
    </location>
</feature>
<gene>
    <name evidence="2" type="ORF">AN216_12790</name>
</gene>
<protein>
    <submittedName>
        <fullName evidence="2">Uncharacterized protein</fullName>
    </submittedName>
</protein>
<evidence type="ECO:0000313" key="3">
    <source>
        <dbReference type="Proteomes" id="UP000176101"/>
    </source>
</evidence>
<keyword evidence="3" id="KW-1185">Reference proteome</keyword>